<keyword evidence="2" id="KW-0813">Transport</keyword>
<dbReference type="EMBL" id="CZBU01000001">
    <property type="protein sequence ID" value="CUQ75041.1"/>
    <property type="molecule type" value="Genomic_DNA"/>
</dbReference>
<dbReference type="GO" id="GO:0005524">
    <property type="term" value="F:ATP binding"/>
    <property type="evidence" value="ECO:0007669"/>
    <property type="project" value="UniProtKB-KW"/>
</dbReference>
<dbReference type="SUPFAM" id="SSF52540">
    <property type="entry name" value="P-loop containing nucleoside triphosphate hydrolases"/>
    <property type="match status" value="1"/>
</dbReference>
<evidence type="ECO:0000313" key="9">
    <source>
        <dbReference type="Proteomes" id="UP000095621"/>
    </source>
</evidence>
<evidence type="ECO:0000256" key="3">
    <source>
        <dbReference type="ARBA" id="ARBA00022741"/>
    </source>
</evidence>
<dbReference type="GO" id="GO:0016887">
    <property type="term" value="F:ATP hydrolysis activity"/>
    <property type="evidence" value="ECO:0007669"/>
    <property type="project" value="InterPro"/>
</dbReference>
<sequence>MYIQLTNVSKKIKSNDILKDINLRMESGKIYGFKGKNGCGKTMLMRAISGLIKVKGTVDINGQIIGKDIMFPPSIGLLIENPSFINNYTAFENLKTLASIRRRIDDNRIRETLTEIGLDPDDKRTFHKFSLGMKQRLGIAAAIMENPDIIILDEPINALDDTGTEQIRDILIRHRERGALIIIACHDADELNFLSDEIIEIVQGQIKPSKDDKKSA</sequence>
<evidence type="ECO:0000256" key="4">
    <source>
        <dbReference type="ARBA" id="ARBA00022840"/>
    </source>
</evidence>
<dbReference type="Pfam" id="PF00005">
    <property type="entry name" value="ABC_tran"/>
    <property type="match status" value="1"/>
</dbReference>
<keyword evidence="3" id="KW-0547">Nucleotide-binding</keyword>
<reference evidence="9 10" key="1">
    <citation type="submission" date="2015-09" db="EMBL/GenBank/DDBJ databases">
        <authorList>
            <consortium name="Pathogen Informatics"/>
        </authorList>
    </citation>
    <scope>NUCLEOTIDE SEQUENCE [LARGE SCALE GENOMIC DNA]</scope>
    <source>
        <strain evidence="6 9">2789STDY5834875</strain>
        <strain evidence="7 10">2789STDY5834878</strain>
    </source>
</reference>
<dbReference type="Proteomes" id="UP000481964">
    <property type="component" value="Unassembled WGS sequence"/>
</dbReference>
<dbReference type="SMART" id="SM00382">
    <property type="entry name" value="AAA"/>
    <property type="match status" value="1"/>
</dbReference>
<keyword evidence="4 6" id="KW-0067">ATP-binding</keyword>
<dbReference type="InterPro" id="IPR017871">
    <property type="entry name" value="ABC_transporter-like_CS"/>
</dbReference>
<evidence type="ECO:0000313" key="10">
    <source>
        <dbReference type="Proteomes" id="UP000095780"/>
    </source>
</evidence>
<evidence type="ECO:0000259" key="5">
    <source>
        <dbReference type="PROSITE" id="PS50893"/>
    </source>
</evidence>
<comment type="similarity">
    <text evidence="1">Belongs to the ABC transporter superfamily.</text>
</comment>
<evidence type="ECO:0000313" key="11">
    <source>
        <dbReference type="Proteomes" id="UP000481964"/>
    </source>
</evidence>
<proteinExistence type="inferred from homology"/>
<name>A0A174YTF6_9FIRM</name>
<evidence type="ECO:0000256" key="1">
    <source>
        <dbReference type="ARBA" id="ARBA00005417"/>
    </source>
</evidence>
<accession>A0A174YTF6</accession>
<dbReference type="Gene3D" id="3.40.50.300">
    <property type="entry name" value="P-loop containing nucleotide triphosphate hydrolases"/>
    <property type="match status" value="1"/>
</dbReference>
<reference evidence="8 11" key="2">
    <citation type="journal article" date="2019" name="Nat. Med.">
        <title>A library of human gut bacterial isolates paired with longitudinal multiomics data enables mechanistic microbiome research.</title>
        <authorList>
            <person name="Poyet M."/>
            <person name="Groussin M."/>
            <person name="Gibbons S.M."/>
            <person name="Avila-Pacheco J."/>
            <person name="Jiang X."/>
            <person name="Kearney S.M."/>
            <person name="Perrotta A.R."/>
            <person name="Berdy B."/>
            <person name="Zhao S."/>
            <person name="Lieberman T.D."/>
            <person name="Swanson P.K."/>
            <person name="Smith M."/>
            <person name="Roesemann S."/>
            <person name="Alexander J.E."/>
            <person name="Rich S.A."/>
            <person name="Livny J."/>
            <person name="Vlamakis H."/>
            <person name="Clish C."/>
            <person name="Bullock K."/>
            <person name="Deik A."/>
            <person name="Scott J."/>
            <person name="Pierce K.A."/>
            <person name="Xavier R.J."/>
            <person name="Alm E.J."/>
        </authorList>
    </citation>
    <scope>NUCLEOTIDE SEQUENCE [LARGE SCALE GENOMIC DNA]</scope>
    <source>
        <strain evidence="8 11">BIOML-A1</strain>
    </source>
</reference>
<organism evidence="6 9">
    <name type="scientific">Lachnospira eligens</name>
    <dbReference type="NCBI Taxonomy" id="39485"/>
    <lineage>
        <taxon>Bacteria</taxon>
        <taxon>Bacillati</taxon>
        <taxon>Bacillota</taxon>
        <taxon>Clostridia</taxon>
        <taxon>Lachnospirales</taxon>
        <taxon>Lachnospiraceae</taxon>
        <taxon>Lachnospira</taxon>
    </lineage>
</organism>
<dbReference type="EMBL" id="WKRD01000004">
    <property type="protein sequence ID" value="MSC56942.1"/>
    <property type="molecule type" value="Genomic_DNA"/>
</dbReference>
<dbReference type="InterPro" id="IPR003593">
    <property type="entry name" value="AAA+_ATPase"/>
</dbReference>
<evidence type="ECO:0000256" key="2">
    <source>
        <dbReference type="ARBA" id="ARBA00022448"/>
    </source>
</evidence>
<evidence type="ECO:0000313" key="6">
    <source>
        <dbReference type="EMBL" id="CUQ75041.1"/>
    </source>
</evidence>
<evidence type="ECO:0000313" key="7">
    <source>
        <dbReference type="EMBL" id="CUQ87027.1"/>
    </source>
</evidence>
<evidence type="ECO:0000313" key="8">
    <source>
        <dbReference type="EMBL" id="MSC56942.1"/>
    </source>
</evidence>
<keyword evidence="6" id="KW-0378">Hydrolase</keyword>
<protein>
    <submittedName>
        <fullName evidence="8">ATP-binding cassette domain-containing protein</fullName>
    </submittedName>
    <submittedName>
        <fullName evidence="6">Fe(3+) ions import ATP-binding protein FbpC</fullName>
        <ecNumber evidence="6">3.6.3.30</ecNumber>
    </submittedName>
</protein>
<feature type="domain" description="ABC transporter" evidence="5">
    <location>
        <begin position="3"/>
        <end position="216"/>
    </location>
</feature>
<dbReference type="AlphaFoldDB" id="A0A174YTF6"/>
<dbReference type="PROSITE" id="PS00211">
    <property type="entry name" value="ABC_TRANSPORTER_1"/>
    <property type="match status" value="1"/>
</dbReference>
<gene>
    <name evidence="6" type="primary">fbpC_1</name>
    <name evidence="7" type="synonym">fbpC_2</name>
    <name evidence="6" type="ORF">ERS852490_00291</name>
    <name evidence="7" type="ORF">ERS852492_01938</name>
    <name evidence="8" type="ORF">GKE48_05655</name>
</gene>
<dbReference type="EC" id="3.6.3.30" evidence="6"/>
<dbReference type="PANTHER" id="PTHR43335">
    <property type="entry name" value="ABC TRANSPORTER, ATP-BINDING PROTEIN"/>
    <property type="match status" value="1"/>
</dbReference>
<dbReference type="InterPro" id="IPR027417">
    <property type="entry name" value="P-loop_NTPase"/>
</dbReference>
<dbReference type="RefSeq" id="WP_022098746.1">
    <property type="nucleotide sequence ID" value="NZ_CABIXW010000005.1"/>
</dbReference>
<dbReference type="Proteomes" id="UP000095621">
    <property type="component" value="Unassembled WGS sequence"/>
</dbReference>
<dbReference type="Proteomes" id="UP000095780">
    <property type="component" value="Unassembled WGS sequence"/>
</dbReference>
<dbReference type="PROSITE" id="PS50893">
    <property type="entry name" value="ABC_TRANSPORTER_2"/>
    <property type="match status" value="1"/>
</dbReference>
<dbReference type="EMBL" id="CZBV01000005">
    <property type="protein sequence ID" value="CUQ87027.1"/>
    <property type="molecule type" value="Genomic_DNA"/>
</dbReference>
<dbReference type="InterPro" id="IPR003439">
    <property type="entry name" value="ABC_transporter-like_ATP-bd"/>
</dbReference>
<dbReference type="PANTHER" id="PTHR43335:SF4">
    <property type="entry name" value="ABC TRANSPORTER, ATP-BINDING PROTEIN"/>
    <property type="match status" value="1"/>
</dbReference>
<dbReference type="OrthoDB" id="9809205at2"/>